<protein>
    <submittedName>
        <fullName evidence="2">Uncharacterized protein</fullName>
    </submittedName>
</protein>
<keyword evidence="1" id="KW-1133">Transmembrane helix</keyword>
<comment type="caution">
    <text evidence="2">The sequence shown here is derived from an EMBL/GenBank/DDBJ whole genome shotgun (WGS) entry which is preliminary data.</text>
</comment>
<feature type="transmembrane region" description="Helical" evidence="1">
    <location>
        <begin position="391"/>
        <end position="409"/>
    </location>
</feature>
<sequence>MTAPNEPVHYLDLVDDRELALTWLRTTRSGERRLPQRVLVVADTRDLAADFAEFQHLYVDRLNVVCVVVGPTGKTDSGAELRLPAVLSQDGSAVLWVGDPRGVWWSPDSVRGLPPGVDGRAGLGELVEALTIRDVFDEVVERARKIPHATASPGLHTVSGYIDAGQVTAAVWQAVPRLTAQSGVVDVITPPGVEGRPDETGFVIEGSALDRAWRDAASQAHHADASVRRLAGWSGLLGLEDATAARESVIATGHHLDGFAEVVRATADEIALRTGAGASTSVAVPDLGLPPRLPVEPAEVAGGLRARVTDELRAGRSLTELAAGLRGGATWLAPRGAGQVARRVDEVCPAELGARLREPAAFPRWVAPPAALPAAAVGVGVAALLPGAFWWLGPVLGLAWVCAVLRTSLSRPRVPDESTAVALLPVVAHAVAVAAGVVAARAVPWPVPVEAVAPATVAAAVGLAVLLGACWRRAVGRWHADVATAEAGAAVAALRSVLEEVVDRGWRQADRLRFWSDAMRTVAGALDDAADVLRGIAAEADAPRVVVDNPLVSPVVSDDLADLTLEALTPCWAGLASRRGLETVGLGVRDRVRHLFGDYRVHLTEKGVQAAPPFGRSDGNRELLISETLRRVPEIEAVTQRTGREEMRQLCAPRDLADLKHEAKDIQVVRFAPLLAQAHLAGAGVDPLLETCWTSSTLAAGVVRLVPLRGEVVRTYWPHNRGSA</sequence>
<name>A0A495W1X2_9PSEU</name>
<accession>A0A495W1X2</accession>
<dbReference type="RefSeq" id="WP_121007095.1">
    <property type="nucleotide sequence ID" value="NZ_RBXO01000001.1"/>
</dbReference>
<dbReference type="OrthoDB" id="3493748at2"/>
<gene>
    <name evidence="2" type="ORF">C8E97_4062</name>
</gene>
<organism evidence="2 3">
    <name type="scientific">Saccharothrix australiensis</name>
    <dbReference type="NCBI Taxonomy" id="2072"/>
    <lineage>
        <taxon>Bacteria</taxon>
        <taxon>Bacillati</taxon>
        <taxon>Actinomycetota</taxon>
        <taxon>Actinomycetes</taxon>
        <taxon>Pseudonocardiales</taxon>
        <taxon>Pseudonocardiaceae</taxon>
        <taxon>Saccharothrix</taxon>
    </lineage>
</organism>
<dbReference type="AlphaFoldDB" id="A0A495W1X2"/>
<proteinExistence type="predicted"/>
<dbReference type="EMBL" id="RBXO01000001">
    <property type="protein sequence ID" value="RKT55394.1"/>
    <property type="molecule type" value="Genomic_DNA"/>
</dbReference>
<keyword evidence="3" id="KW-1185">Reference proteome</keyword>
<feature type="transmembrane region" description="Helical" evidence="1">
    <location>
        <begin position="452"/>
        <end position="471"/>
    </location>
</feature>
<evidence type="ECO:0000313" key="2">
    <source>
        <dbReference type="EMBL" id="RKT55394.1"/>
    </source>
</evidence>
<evidence type="ECO:0000256" key="1">
    <source>
        <dbReference type="SAM" id="Phobius"/>
    </source>
</evidence>
<feature type="transmembrane region" description="Helical" evidence="1">
    <location>
        <begin position="421"/>
        <end position="440"/>
    </location>
</feature>
<evidence type="ECO:0000313" key="3">
    <source>
        <dbReference type="Proteomes" id="UP000282084"/>
    </source>
</evidence>
<keyword evidence="1" id="KW-0472">Membrane</keyword>
<keyword evidence="1" id="KW-0812">Transmembrane</keyword>
<reference evidence="2 3" key="1">
    <citation type="submission" date="2018-10" db="EMBL/GenBank/DDBJ databases">
        <title>Sequencing the genomes of 1000 actinobacteria strains.</title>
        <authorList>
            <person name="Klenk H.-P."/>
        </authorList>
    </citation>
    <scope>NUCLEOTIDE SEQUENCE [LARGE SCALE GENOMIC DNA]</scope>
    <source>
        <strain evidence="2 3">DSM 43800</strain>
    </source>
</reference>
<dbReference type="Proteomes" id="UP000282084">
    <property type="component" value="Unassembled WGS sequence"/>
</dbReference>